<dbReference type="EnsemblMetazoa" id="MDOA004893-RA">
    <property type="protein sequence ID" value="MDOA004893-PA"/>
    <property type="gene ID" value="MDOA004893"/>
</dbReference>
<dbReference type="RefSeq" id="XP_005187296.3">
    <property type="nucleotide sequence ID" value="XM_005187239.4"/>
</dbReference>
<dbReference type="VEuPathDB" id="VectorBase:MDOA004893"/>
<dbReference type="eggNOG" id="ENOG502TD5T">
    <property type="taxonomic scope" value="Eukaryota"/>
</dbReference>
<evidence type="ECO:0000313" key="3">
    <source>
        <dbReference type="EnsemblMetazoa" id="MDOA004893-PA"/>
    </source>
</evidence>
<accession>A0A1I8MHB3</accession>
<feature type="transmembrane region" description="Helical" evidence="2">
    <location>
        <begin position="66"/>
        <end position="89"/>
    </location>
</feature>
<name>A0A1I8MHB3_MUSDO</name>
<protein>
    <submittedName>
        <fullName evidence="3">Uncharacterized protein</fullName>
    </submittedName>
</protein>
<dbReference type="AlphaFoldDB" id="A0A1I8MHB3"/>
<organism evidence="3">
    <name type="scientific">Musca domestica</name>
    <name type="common">House fly</name>
    <dbReference type="NCBI Taxonomy" id="7370"/>
    <lineage>
        <taxon>Eukaryota</taxon>
        <taxon>Metazoa</taxon>
        <taxon>Ecdysozoa</taxon>
        <taxon>Arthropoda</taxon>
        <taxon>Hexapoda</taxon>
        <taxon>Insecta</taxon>
        <taxon>Pterygota</taxon>
        <taxon>Neoptera</taxon>
        <taxon>Endopterygota</taxon>
        <taxon>Diptera</taxon>
        <taxon>Brachycera</taxon>
        <taxon>Muscomorpha</taxon>
        <taxon>Muscoidea</taxon>
        <taxon>Muscidae</taxon>
        <taxon>Musca</taxon>
    </lineage>
</organism>
<dbReference type="OrthoDB" id="8067572at2759"/>
<reference evidence="3" key="1">
    <citation type="submission" date="2020-05" db="UniProtKB">
        <authorList>
            <consortium name="EnsemblMetazoa"/>
        </authorList>
    </citation>
    <scope>IDENTIFICATION</scope>
    <source>
        <strain evidence="3">Aabys</strain>
    </source>
</reference>
<keyword evidence="2" id="KW-1133">Transmembrane helix</keyword>
<evidence type="ECO:0000256" key="1">
    <source>
        <dbReference type="SAM" id="MobiDB-lite"/>
    </source>
</evidence>
<feature type="compositionally biased region" description="Acidic residues" evidence="1">
    <location>
        <begin position="119"/>
        <end position="135"/>
    </location>
</feature>
<proteinExistence type="predicted"/>
<keyword evidence="2" id="KW-0472">Membrane</keyword>
<evidence type="ECO:0000256" key="2">
    <source>
        <dbReference type="SAM" id="Phobius"/>
    </source>
</evidence>
<dbReference type="VEuPathDB" id="VectorBase:MDOMA2_002361"/>
<gene>
    <name evidence="3" type="primary">101891017</name>
</gene>
<dbReference type="KEGG" id="mde:101891017"/>
<sequence length="269" mass="31124">MGTSIALVCYCCSNAYKYLCNHKLWTFFRNTTANIQHLHTTNPGRRRERKQQQQQQQQKMMMKMGLFSKIQVLLIFIGICQYMSLVWAMPLEEGDMIMGDTEPIYEYQMVAWPTDLEDDDIVDDLDDDDDEDLEGDVVTSGNKPSQHDELDTDVDPPLPEEDQDPVETVHVLENYHNTFANGTEEIKLVMSNGHVNYQRIELKEVGGELLPVQDGYFTVPVDGSPRTFQTTYYHADEKGYNVYKTEQTVRNPAHDVYLEYIKTDQETVK</sequence>
<feature type="compositionally biased region" description="Acidic residues" evidence="1">
    <location>
        <begin position="150"/>
        <end position="162"/>
    </location>
</feature>
<keyword evidence="2" id="KW-0812">Transmembrane</keyword>
<feature type="region of interest" description="Disordered" evidence="1">
    <location>
        <begin position="119"/>
        <end position="162"/>
    </location>
</feature>